<dbReference type="PIRSF" id="PIRSF001267">
    <property type="entry name" value="Pyrophosphatase_GppA_Ppx"/>
    <property type="match status" value="1"/>
</dbReference>
<evidence type="ECO:0000259" key="2">
    <source>
        <dbReference type="Pfam" id="PF02541"/>
    </source>
</evidence>
<organism evidence="4 5">
    <name type="scientific">Eiseniibacteriota bacterium</name>
    <dbReference type="NCBI Taxonomy" id="2212470"/>
    <lineage>
        <taxon>Bacteria</taxon>
        <taxon>Candidatus Eiseniibacteriota</taxon>
    </lineage>
</organism>
<comment type="caution">
    <text evidence="4">The sequence shown here is derived from an EMBL/GenBank/DDBJ whole genome shotgun (WGS) entry which is preliminary data.</text>
</comment>
<dbReference type="InterPro" id="IPR030673">
    <property type="entry name" value="PyroPPase_GppA_Ppx"/>
</dbReference>
<feature type="domain" description="Ppx/GppA phosphatase C-terminal" evidence="3">
    <location>
        <begin position="340"/>
        <end position="481"/>
    </location>
</feature>
<evidence type="ECO:0000259" key="3">
    <source>
        <dbReference type="Pfam" id="PF21447"/>
    </source>
</evidence>
<dbReference type="InterPro" id="IPR003695">
    <property type="entry name" value="Ppx_GppA_N"/>
</dbReference>
<dbReference type="InterPro" id="IPR043129">
    <property type="entry name" value="ATPase_NBD"/>
</dbReference>
<name>A0A538TAG6_UNCEI</name>
<dbReference type="InterPro" id="IPR048950">
    <property type="entry name" value="Ppx_GppA_C"/>
</dbReference>
<proteinExistence type="predicted"/>
<reference evidence="4 5" key="1">
    <citation type="journal article" date="2019" name="Nat. Microbiol.">
        <title>Mediterranean grassland soil C-N compound turnover is dependent on rainfall and depth, and is mediated by genomically divergent microorganisms.</title>
        <authorList>
            <person name="Diamond S."/>
            <person name="Andeer P.F."/>
            <person name="Li Z."/>
            <person name="Crits-Christoph A."/>
            <person name="Burstein D."/>
            <person name="Anantharaman K."/>
            <person name="Lane K.R."/>
            <person name="Thomas B.C."/>
            <person name="Pan C."/>
            <person name="Northen T.R."/>
            <person name="Banfield J.F."/>
        </authorList>
    </citation>
    <scope>NUCLEOTIDE SEQUENCE [LARGE SCALE GENOMIC DNA]</scope>
    <source>
        <strain evidence="4">WS_6</strain>
    </source>
</reference>
<dbReference type="Pfam" id="PF21447">
    <property type="entry name" value="Ppx-GppA_III"/>
    <property type="match status" value="1"/>
</dbReference>
<evidence type="ECO:0000313" key="4">
    <source>
        <dbReference type="EMBL" id="TMQ60633.1"/>
    </source>
</evidence>
<dbReference type="PANTHER" id="PTHR30005:SF0">
    <property type="entry name" value="RETROGRADE REGULATION PROTEIN 2"/>
    <property type="match status" value="1"/>
</dbReference>
<dbReference type="SUPFAM" id="SSF53067">
    <property type="entry name" value="Actin-like ATPase domain"/>
    <property type="match status" value="2"/>
</dbReference>
<evidence type="ECO:0000256" key="1">
    <source>
        <dbReference type="ARBA" id="ARBA00022801"/>
    </source>
</evidence>
<dbReference type="SUPFAM" id="SSF109604">
    <property type="entry name" value="HD-domain/PDEase-like"/>
    <property type="match status" value="1"/>
</dbReference>
<dbReference type="Proteomes" id="UP000316852">
    <property type="component" value="Unassembled WGS sequence"/>
</dbReference>
<dbReference type="CDD" id="cd24006">
    <property type="entry name" value="ASKHA_NBD_PPX_GppA"/>
    <property type="match status" value="1"/>
</dbReference>
<feature type="domain" description="Ppx/GppA phosphatase N-terminal" evidence="2">
    <location>
        <begin position="36"/>
        <end position="320"/>
    </location>
</feature>
<dbReference type="InterPro" id="IPR003607">
    <property type="entry name" value="HD/PDEase_dom"/>
</dbReference>
<dbReference type="Gene3D" id="1.10.3210.10">
    <property type="entry name" value="Hypothetical protein af1432"/>
    <property type="match status" value="1"/>
</dbReference>
<accession>A0A538TAG6</accession>
<evidence type="ECO:0000313" key="5">
    <source>
        <dbReference type="Proteomes" id="UP000316852"/>
    </source>
</evidence>
<dbReference type="Pfam" id="PF02541">
    <property type="entry name" value="Ppx-GppA"/>
    <property type="match status" value="1"/>
</dbReference>
<dbReference type="InterPro" id="IPR050273">
    <property type="entry name" value="GppA/Ppx_hydrolase"/>
</dbReference>
<protein>
    <submittedName>
        <fullName evidence="4">Ppx/GppA family phosphatase</fullName>
    </submittedName>
</protein>
<dbReference type="Gene3D" id="3.30.420.40">
    <property type="match status" value="1"/>
</dbReference>
<dbReference type="EMBL" id="VBOW01000013">
    <property type="protein sequence ID" value="TMQ60633.1"/>
    <property type="molecule type" value="Genomic_DNA"/>
</dbReference>
<gene>
    <name evidence="4" type="ORF">E6K76_01155</name>
</gene>
<dbReference type="Gene3D" id="3.30.420.150">
    <property type="entry name" value="Exopolyphosphatase. Domain 2"/>
    <property type="match status" value="1"/>
</dbReference>
<dbReference type="PANTHER" id="PTHR30005">
    <property type="entry name" value="EXOPOLYPHOSPHATASE"/>
    <property type="match status" value="1"/>
</dbReference>
<dbReference type="GO" id="GO:0016462">
    <property type="term" value="F:pyrophosphatase activity"/>
    <property type="evidence" value="ECO:0007669"/>
    <property type="project" value="TreeGrafter"/>
</dbReference>
<dbReference type="AlphaFoldDB" id="A0A538TAG6"/>
<dbReference type="CDD" id="cd00077">
    <property type="entry name" value="HDc"/>
    <property type="match status" value="1"/>
</dbReference>
<sequence length="525" mass="57318">MPTSKTRAFPIRCAGMDVGSNALRLAIAEFKSPTRYKILERRRVPVRLGESVFQTGRIAPETLEAALGAFRDFRRRMEDNGVVLHRAVATSATREAKNRAAFLERVHSQTGIDLDLIPGTEEARLVALGVRAKLSLARGTSLILDVGGGSSELALVERGQILLVESHDLGSVRLLERVGNAQGARFLRFLRETIHASRFPLLDSLRGSAVSKLIGTGGNIEALASLSANGPGRAGGRGASRDSGERRPVPLSLGRLRALLAALAELNAEERARKFDLRPDRADVIVPAGAIFEFVATRTRAREVIVPFTGLVDGVLLDLAREAGASGKKELETSQTLNAAQAVMRKYGSDARHPRHVAGLAVSLFDQLKPNHELGRRDRLLLEIAGLLHEIGNFISASGHHRHAYYIISETPILGLSDEELHIVACVARYHRKAPPDMSHPCFAELSERARERVRALAAILRLADALDHDHRQRIVAITATKHGSELMLQARTRGDVTLDEWSVGQKGDLFKEEFGLEPVLMTHG</sequence>
<keyword evidence="1" id="KW-0378">Hydrolase</keyword>